<dbReference type="Proteomes" id="UP000664480">
    <property type="component" value="Unassembled WGS sequence"/>
</dbReference>
<dbReference type="RefSeq" id="WP_206588311.1">
    <property type="nucleotide sequence ID" value="NZ_JAFKCU010000006.1"/>
</dbReference>
<evidence type="ECO:0000313" key="2">
    <source>
        <dbReference type="Proteomes" id="UP000664480"/>
    </source>
</evidence>
<sequence length="202" mass="22692">MLYKTSDRLAEKLLTLPESGMGYQIIKTKSFTGSKQYIFFNGIVGSDFGYPGSFSNYELKAIDFDIDISNLVIDKTRGAIDSSFETTNGSEIQKFVRLSAFENDFRVDTESGRLLPGSFTTDLEDFLTMTIPFNNFDPIAYYSLPNPLPIKWLFYFKSIAGDTFQRGTVQPAFGQNGGGREYYFKNGTSEKSLISVNPFGYS</sequence>
<proteinExistence type="predicted"/>
<gene>
    <name evidence="1" type="ORF">J0A69_19565</name>
</gene>
<accession>A0ABS3CLK8</accession>
<name>A0ABS3CLK8_9BACT</name>
<comment type="caution">
    <text evidence="1">The sequence shown here is derived from an EMBL/GenBank/DDBJ whole genome shotgun (WGS) entry which is preliminary data.</text>
</comment>
<dbReference type="EMBL" id="JAFKCU010000006">
    <property type="protein sequence ID" value="MBN7817650.1"/>
    <property type="molecule type" value="Genomic_DNA"/>
</dbReference>
<keyword evidence="2" id="KW-1185">Reference proteome</keyword>
<organism evidence="1 2">
    <name type="scientific">Algoriphagus pacificus</name>
    <dbReference type="NCBI Taxonomy" id="2811234"/>
    <lineage>
        <taxon>Bacteria</taxon>
        <taxon>Pseudomonadati</taxon>
        <taxon>Bacteroidota</taxon>
        <taxon>Cytophagia</taxon>
        <taxon>Cytophagales</taxon>
        <taxon>Cyclobacteriaceae</taxon>
        <taxon>Algoriphagus</taxon>
    </lineage>
</organism>
<evidence type="ECO:0000313" key="1">
    <source>
        <dbReference type="EMBL" id="MBN7817650.1"/>
    </source>
</evidence>
<reference evidence="1 2" key="1">
    <citation type="submission" date="2021-03" db="EMBL/GenBank/DDBJ databases">
        <title>novel species isolated from a fishpond in China.</title>
        <authorList>
            <person name="Lu H."/>
            <person name="Cai Z."/>
        </authorList>
    </citation>
    <scope>NUCLEOTIDE SEQUENCE [LARGE SCALE GENOMIC DNA]</scope>
    <source>
        <strain evidence="1 2">YJ13C</strain>
    </source>
</reference>
<protein>
    <submittedName>
        <fullName evidence="1">Uncharacterized protein</fullName>
    </submittedName>
</protein>